<evidence type="ECO:0000313" key="1">
    <source>
        <dbReference type="EMBL" id="APX21498.1"/>
    </source>
</evidence>
<accession>A0A1U7D062</accession>
<organism evidence="1 2">
    <name type="scientific">Salipiger profundus</name>
    <dbReference type="NCBI Taxonomy" id="1229727"/>
    <lineage>
        <taxon>Bacteria</taxon>
        <taxon>Pseudomonadati</taxon>
        <taxon>Pseudomonadota</taxon>
        <taxon>Alphaproteobacteria</taxon>
        <taxon>Rhodobacterales</taxon>
        <taxon>Roseobacteraceae</taxon>
        <taxon>Salipiger</taxon>
    </lineage>
</organism>
<protein>
    <submittedName>
        <fullName evidence="1">Lipoprotein, putative</fullName>
    </submittedName>
</protein>
<name>A0A1U7D062_9RHOB</name>
<dbReference type="PROSITE" id="PS51257">
    <property type="entry name" value="PROKAR_LIPOPROTEIN"/>
    <property type="match status" value="1"/>
</dbReference>
<dbReference type="KEGG" id="tpro:Ga0080559_TMP702"/>
<proteinExistence type="predicted"/>
<reference evidence="1 2" key="1">
    <citation type="submission" date="2016-03" db="EMBL/GenBank/DDBJ databases">
        <title>Deep-sea bacteria in the southern Pacific.</title>
        <authorList>
            <person name="Tang K."/>
        </authorList>
    </citation>
    <scope>NUCLEOTIDE SEQUENCE [LARGE SCALE GENOMIC DNA]</scope>
    <source>
        <strain evidence="1 2">JLT2016</strain>
    </source>
</reference>
<evidence type="ECO:0000313" key="2">
    <source>
        <dbReference type="Proteomes" id="UP000186559"/>
    </source>
</evidence>
<keyword evidence="2" id="KW-1185">Reference proteome</keyword>
<dbReference type="RefSeq" id="WP_229743234.1">
    <property type="nucleotide sequence ID" value="NZ_BMEW01000002.1"/>
</dbReference>
<dbReference type="EMBL" id="CP014796">
    <property type="protein sequence ID" value="APX21498.1"/>
    <property type="molecule type" value="Genomic_DNA"/>
</dbReference>
<dbReference type="AlphaFoldDB" id="A0A1U7D062"/>
<keyword evidence="1" id="KW-0449">Lipoprotein</keyword>
<dbReference type="Proteomes" id="UP000186559">
    <property type="component" value="Chromosome"/>
</dbReference>
<sequence>MRGISGMGRGLLLAVPLMLSACFYGTEGQLRGKLSDTLYLRDTLYFRDRLGCTAALFSIYTRHPRPRVMRAGDVAAALSLLDRGKPVAFETGLSPDGISRAVLEHETRSGLGIVSAGVSGATQCLEPALEEPLYRAMLDPQVVTVYDPQAKVLALIEWSEKRAWVLRSFD</sequence>
<gene>
    <name evidence="1" type="ORF">Ga0080559_TMP702</name>
</gene>